<reference evidence="1 2" key="1">
    <citation type="submission" date="2023-07" db="EMBL/GenBank/DDBJ databases">
        <title>Sorghum-associated microbial communities from plants grown in Nebraska, USA.</title>
        <authorList>
            <person name="Schachtman D."/>
        </authorList>
    </citation>
    <scope>NUCLEOTIDE SEQUENCE [LARGE SCALE GENOMIC DNA]</scope>
    <source>
        <strain evidence="1 2">BE124</strain>
    </source>
</reference>
<comment type="caution">
    <text evidence="1">The sequence shown here is derived from an EMBL/GenBank/DDBJ whole genome shotgun (WGS) entry which is preliminary data.</text>
</comment>
<keyword evidence="2" id="KW-1185">Reference proteome</keyword>
<dbReference type="RefSeq" id="WP_310005953.1">
    <property type="nucleotide sequence ID" value="NZ_JAVDTX010000003.1"/>
</dbReference>
<sequence>METKKYSSYAAIERDLEILKIEKEISYQKLVLSFQKTKEEITPENIVSGFLEPFKIDIPNSVKTILKTVLPYIISYVINRKRGD</sequence>
<proteinExistence type="predicted"/>
<evidence type="ECO:0000313" key="2">
    <source>
        <dbReference type="Proteomes" id="UP001261871"/>
    </source>
</evidence>
<dbReference type="EMBL" id="JAVDTX010000003">
    <property type="protein sequence ID" value="MDR6845042.1"/>
    <property type="molecule type" value="Genomic_DNA"/>
</dbReference>
<accession>A0ABU1S1Y5</accession>
<evidence type="ECO:0000313" key="1">
    <source>
        <dbReference type="EMBL" id="MDR6845042.1"/>
    </source>
</evidence>
<dbReference type="InterPro" id="IPR046290">
    <property type="entry name" value="DUF6327"/>
</dbReference>
<protein>
    <submittedName>
        <fullName evidence="1">Uncharacterized protein</fullName>
    </submittedName>
</protein>
<organism evidence="1 2">
    <name type="scientific">Flavobacterium granuli</name>
    <dbReference type="NCBI Taxonomy" id="280093"/>
    <lineage>
        <taxon>Bacteria</taxon>
        <taxon>Pseudomonadati</taxon>
        <taxon>Bacteroidota</taxon>
        <taxon>Flavobacteriia</taxon>
        <taxon>Flavobacteriales</taxon>
        <taxon>Flavobacteriaceae</taxon>
        <taxon>Flavobacterium</taxon>
    </lineage>
</organism>
<gene>
    <name evidence="1" type="ORF">J2W95_001741</name>
</gene>
<dbReference type="Pfam" id="PF19852">
    <property type="entry name" value="DUF6327"/>
    <property type="match status" value="1"/>
</dbReference>
<name>A0ABU1S1Y5_9FLAO</name>
<dbReference type="Proteomes" id="UP001261871">
    <property type="component" value="Unassembled WGS sequence"/>
</dbReference>